<protein>
    <recommendedName>
        <fullName evidence="6">Mab-21-like HhH/H2TH-like domain-containing protein</fullName>
    </recommendedName>
</protein>
<dbReference type="PANTHER" id="PTHR10656">
    <property type="entry name" value="CELL FATE DETERMINING PROTEIN MAB21-RELATED"/>
    <property type="match status" value="1"/>
</dbReference>
<dbReference type="AlphaFoldDB" id="A0A8B6GGE0"/>
<feature type="domain" description="Mab-21-like nucleotidyltransferase" evidence="2">
    <location>
        <begin position="256"/>
        <end position="323"/>
    </location>
</feature>
<evidence type="ECO:0000259" key="2">
    <source>
        <dbReference type="Pfam" id="PF03281"/>
    </source>
</evidence>
<dbReference type="Gene3D" id="1.10.1410.40">
    <property type="match status" value="1"/>
</dbReference>
<proteinExistence type="inferred from homology"/>
<dbReference type="Proteomes" id="UP000596742">
    <property type="component" value="Unassembled WGS sequence"/>
</dbReference>
<dbReference type="SUPFAM" id="SSF81301">
    <property type="entry name" value="Nucleotidyltransferase"/>
    <property type="match status" value="1"/>
</dbReference>
<evidence type="ECO:0000313" key="4">
    <source>
        <dbReference type="EMBL" id="VDI63744.1"/>
    </source>
</evidence>
<evidence type="ECO:0000313" key="5">
    <source>
        <dbReference type="Proteomes" id="UP000596742"/>
    </source>
</evidence>
<comment type="caution">
    <text evidence="4">The sequence shown here is derived from an EMBL/GenBank/DDBJ whole genome shotgun (WGS) entry which is preliminary data.</text>
</comment>
<dbReference type="InterPro" id="IPR046906">
    <property type="entry name" value="Mab-21_HhH/H2TH-like"/>
</dbReference>
<dbReference type="PANTHER" id="PTHR10656:SF69">
    <property type="entry name" value="MAB-21-LIKE HHH_H2TH-LIKE DOMAIN-CONTAINING PROTEIN"/>
    <property type="match status" value="1"/>
</dbReference>
<dbReference type="Pfam" id="PF20266">
    <property type="entry name" value="Mab-21_C"/>
    <property type="match status" value="1"/>
</dbReference>
<keyword evidence="5" id="KW-1185">Reference proteome</keyword>
<comment type="similarity">
    <text evidence="1">Belongs to the mab-21 family.</text>
</comment>
<sequence length="775" mass="89937">MHGIKKKTYWEIYGMKCFPYKGKRKYSPCINQMFDGGIVLKNDVFGLSIRQFEREFKNCLERRRQNEQTIINIRFPVKTSNEYIEYLETFNEDRSHIADQSIIPSLRKILGSEMDIRERQRLFLQHDLTVNLGNDSYEHISSGSLAEGLDLPGSDIDIMVVMTEFQVIKNMKHIHFPMESALLLMEVDALHPGFSKLKLVNEGACKNDYLRKCLIQTINGTYWSNKLLMSTLTKRNPFLHFHMHGPCLSDKHEYQDLAFCLRSHDWPCQAEQWIYRHRSALWPSSSLIEKIVSYGCILVPIGPKNYDNELLWRVSFSVAEKYLCHSFSYTQFLCYSLLKLFLKHYINNFKGAKDLLCSYFLKTALFWLSEEVPVDQFRLSNFIDCFVLCLDKLSSWIKLCYCPNYFIPVHNMFIGKIDQSNNYILLNILNKIRQNTLCFIFNQFVLTQISASNMMTESSVKLEFLCFKVYNGNCTSNIDQGYKTLHFIKELSTSEQSQFSLGMNDYTQAKLHQTIAQMINLPCNSKKNYVSRKSIHRHLQEGTKTDAVSGWILYASFYYVCKQYKTALKIIDYVMSRCTPDMLFLNVASYSETTKKQYKQKTSRINMTLNEKMRLATTRNTQYETRSSLIPQELQDLVKFEGLTVPSTIMSLCLRFLSFFHLNNTESAQNALKCLQLAVENVRITKYRSVSLTIVGICNELLGDNKEAEDWYDEALLDEEMCKLTYIKKVGMSPDTKVFVVGGKLGETVYDPSTGQTKISFTIPASMLEDSTDRS</sequence>
<reference evidence="4" key="1">
    <citation type="submission" date="2018-11" db="EMBL/GenBank/DDBJ databases">
        <authorList>
            <person name="Alioto T."/>
            <person name="Alioto T."/>
        </authorList>
    </citation>
    <scope>NUCLEOTIDE SEQUENCE</scope>
</reference>
<dbReference type="EMBL" id="UYJE01008414">
    <property type="protein sequence ID" value="VDI63744.1"/>
    <property type="molecule type" value="Genomic_DNA"/>
</dbReference>
<dbReference type="Pfam" id="PF03281">
    <property type="entry name" value="Mab-21"/>
    <property type="match status" value="1"/>
</dbReference>
<gene>
    <name evidence="4" type="ORF">MGAL_10B018973</name>
</gene>
<feature type="domain" description="Mab-21-like HhH/H2TH-like" evidence="3">
    <location>
        <begin position="334"/>
        <end position="423"/>
    </location>
</feature>
<dbReference type="SMART" id="SM01265">
    <property type="entry name" value="Mab-21"/>
    <property type="match status" value="1"/>
</dbReference>
<evidence type="ECO:0008006" key="6">
    <source>
        <dbReference type="Google" id="ProtNLM"/>
    </source>
</evidence>
<dbReference type="InterPro" id="IPR043519">
    <property type="entry name" value="NT_sf"/>
</dbReference>
<organism evidence="4 5">
    <name type="scientific">Mytilus galloprovincialis</name>
    <name type="common">Mediterranean mussel</name>
    <dbReference type="NCBI Taxonomy" id="29158"/>
    <lineage>
        <taxon>Eukaryota</taxon>
        <taxon>Metazoa</taxon>
        <taxon>Spiralia</taxon>
        <taxon>Lophotrochozoa</taxon>
        <taxon>Mollusca</taxon>
        <taxon>Bivalvia</taxon>
        <taxon>Autobranchia</taxon>
        <taxon>Pteriomorphia</taxon>
        <taxon>Mytilida</taxon>
        <taxon>Mytiloidea</taxon>
        <taxon>Mytilidae</taxon>
        <taxon>Mytilinae</taxon>
        <taxon>Mytilus</taxon>
    </lineage>
</organism>
<name>A0A8B6GGE0_MYTGA</name>
<dbReference type="InterPro" id="IPR046903">
    <property type="entry name" value="Mab-21-like_nuc_Trfase"/>
</dbReference>
<evidence type="ECO:0000259" key="3">
    <source>
        <dbReference type="Pfam" id="PF20266"/>
    </source>
</evidence>
<evidence type="ECO:0000256" key="1">
    <source>
        <dbReference type="ARBA" id="ARBA00008307"/>
    </source>
</evidence>
<dbReference type="InterPro" id="IPR024810">
    <property type="entry name" value="MAB21L/cGLR"/>
</dbReference>
<dbReference type="OrthoDB" id="5950246at2759"/>
<accession>A0A8B6GGE0</accession>